<evidence type="ECO:0000313" key="3">
    <source>
        <dbReference type="Proteomes" id="UP000219252"/>
    </source>
</evidence>
<evidence type="ECO:0000256" key="1">
    <source>
        <dbReference type="SAM" id="SignalP"/>
    </source>
</evidence>
<dbReference type="PROSITE" id="PS51257">
    <property type="entry name" value="PROKAR_LIPOPROTEIN"/>
    <property type="match status" value="1"/>
</dbReference>
<feature type="chain" id="PRO_5039295615" description="Lipoprotein" evidence="1">
    <location>
        <begin position="21"/>
        <end position="92"/>
    </location>
</feature>
<protein>
    <recommendedName>
        <fullName evidence="4">Lipoprotein</fullName>
    </recommendedName>
</protein>
<dbReference type="EMBL" id="OBQC01000002">
    <property type="protein sequence ID" value="SOC35987.1"/>
    <property type="molecule type" value="Genomic_DNA"/>
</dbReference>
<organism evidence="2 3">
    <name type="scientific">Ureibacillus acetophenoni</name>
    <dbReference type="NCBI Taxonomy" id="614649"/>
    <lineage>
        <taxon>Bacteria</taxon>
        <taxon>Bacillati</taxon>
        <taxon>Bacillota</taxon>
        <taxon>Bacilli</taxon>
        <taxon>Bacillales</taxon>
        <taxon>Caryophanaceae</taxon>
        <taxon>Ureibacillus</taxon>
    </lineage>
</organism>
<dbReference type="Proteomes" id="UP000219252">
    <property type="component" value="Unassembled WGS sequence"/>
</dbReference>
<keyword evidence="1" id="KW-0732">Signal</keyword>
<gene>
    <name evidence="2" type="ORF">SAMN05877842_10242</name>
</gene>
<sequence>MKNLLLLIGCIILLSGCSYDTGQTLNSSSTKNSVLNLPPSLEVVVNNIEYPTRQGSYCWRNGNTSKCVDMASPFEMITEVDIIKVSLMRLFH</sequence>
<evidence type="ECO:0008006" key="4">
    <source>
        <dbReference type="Google" id="ProtNLM"/>
    </source>
</evidence>
<evidence type="ECO:0000313" key="2">
    <source>
        <dbReference type="EMBL" id="SOC35987.1"/>
    </source>
</evidence>
<proteinExistence type="predicted"/>
<keyword evidence="3" id="KW-1185">Reference proteome</keyword>
<feature type="signal peptide" evidence="1">
    <location>
        <begin position="1"/>
        <end position="20"/>
    </location>
</feature>
<dbReference type="AlphaFoldDB" id="A0A285U2T1"/>
<accession>A0A285U2T1</accession>
<name>A0A285U2T1_9BACL</name>
<reference evidence="3" key="1">
    <citation type="submission" date="2017-08" db="EMBL/GenBank/DDBJ databases">
        <authorList>
            <person name="Varghese N."/>
            <person name="Submissions S."/>
        </authorList>
    </citation>
    <scope>NUCLEOTIDE SEQUENCE [LARGE SCALE GENOMIC DNA]</scope>
    <source>
        <strain evidence="3">JC23</strain>
    </source>
</reference>